<sequence>MSSENSSSPWNVAPASSPESASPWAVSPFQTSNPFKSPVTSSSSPTETEPEPDTASYAMAEGLPSKKGTTPIFAAAFEPAKEAEKPAAPSSAWTVSPVAEAKETVSRSAWTSAVPVAAEEVKKATSAVVKDVRVPVVEEDAEEVKESIVNKKEDEVEEKAEDDSTGVEALQEVSASAWTTAPVHARAESTPVVIESVSEEVTIVEEDEVSDESLGDSPVAVKSVREAPAPMVDEFVVLHNETADEGTSVATSDGSWTTESVQEEIRSVATEVDTVLKEPGNVTGTVESVVNTAVVALDEEPLYAKKASLEAASAWTVAPVQNKTSEANDCAATPVREEVSPAKVATLVPVVKTPEPIAESSEPIVESCEPVVETSEPIAAASKPMAEVHVAEDAPSTSTWNSAPVQVKVLKEVALAAVDTIEQKFELTDESVKPHAEEVVVETEKETPPSSSAWNAAPAQEQVKAALVEKSTKPVKEAELVQKHVIVDNKPKNVTKATPIAAVKEVVVEAEKETPLSSSAWNATLAQKEMKAAVVEKSMKPAKEAESVQKHVIVDNKPKNVTKATPIAAVKEVVVEAEKETPPSSSAWNAAPAQKEMKAAVVDKPTKPAKEAELVQKHVIVDNEPKNVTKATPVAAVKEAVVTTEAMAEDAKIDKKAIANAFDGVASYEVNSVAKPKKIPMVEAAVSRPADAPGACGTCGGCSIQ</sequence>
<name>A0AAV1VGM7_9STRA</name>
<feature type="compositionally biased region" description="Polar residues" evidence="1">
    <location>
        <begin position="1"/>
        <end position="10"/>
    </location>
</feature>
<accession>A0AAV1VGM7</accession>
<feature type="compositionally biased region" description="Low complexity" evidence="1">
    <location>
        <begin position="13"/>
        <end position="28"/>
    </location>
</feature>
<evidence type="ECO:0000313" key="3">
    <source>
        <dbReference type="Proteomes" id="UP001162060"/>
    </source>
</evidence>
<reference evidence="2" key="1">
    <citation type="submission" date="2024-01" db="EMBL/GenBank/DDBJ databases">
        <authorList>
            <person name="Webb A."/>
        </authorList>
    </citation>
    <scope>NUCLEOTIDE SEQUENCE</scope>
    <source>
        <strain evidence="2">Pm1</strain>
    </source>
</reference>
<feature type="compositionally biased region" description="Basic and acidic residues" evidence="1">
    <location>
        <begin position="144"/>
        <end position="154"/>
    </location>
</feature>
<organism evidence="2 3">
    <name type="scientific">Peronospora matthiolae</name>
    <dbReference type="NCBI Taxonomy" id="2874970"/>
    <lineage>
        <taxon>Eukaryota</taxon>
        <taxon>Sar</taxon>
        <taxon>Stramenopiles</taxon>
        <taxon>Oomycota</taxon>
        <taxon>Peronosporomycetes</taxon>
        <taxon>Peronosporales</taxon>
        <taxon>Peronosporaceae</taxon>
        <taxon>Peronospora</taxon>
    </lineage>
</organism>
<dbReference type="Proteomes" id="UP001162060">
    <property type="component" value="Unassembled WGS sequence"/>
</dbReference>
<proteinExistence type="predicted"/>
<dbReference type="EMBL" id="CAKLBY020000310">
    <property type="protein sequence ID" value="CAK7944717.1"/>
    <property type="molecule type" value="Genomic_DNA"/>
</dbReference>
<feature type="region of interest" description="Disordered" evidence="1">
    <location>
        <begin position="1"/>
        <end position="66"/>
    </location>
</feature>
<comment type="caution">
    <text evidence="2">The sequence shown here is derived from an EMBL/GenBank/DDBJ whole genome shotgun (WGS) entry which is preliminary data.</text>
</comment>
<feature type="region of interest" description="Disordered" evidence="1">
    <location>
        <begin position="140"/>
        <end position="169"/>
    </location>
</feature>
<evidence type="ECO:0000313" key="2">
    <source>
        <dbReference type="EMBL" id="CAK7944717.1"/>
    </source>
</evidence>
<feature type="compositionally biased region" description="Polar residues" evidence="1">
    <location>
        <begin position="29"/>
        <end position="39"/>
    </location>
</feature>
<gene>
    <name evidence="2" type="ORF">PM001_LOCUS29867</name>
</gene>
<protein>
    <submittedName>
        <fullName evidence="2">Uncharacterized protein</fullName>
    </submittedName>
</protein>
<dbReference type="AlphaFoldDB" id="A0AAV1VGM7"/>
<evidence type="ECO:0000256" key="1">
    <source>
        <dbReference type="SAM" id="MobiDB-lite"/>
    </source>
</evidence>
<feature type="compositionally biased region" description="Acidic residues" evidence="1">
    <location>
        <begin position="155"/>
        <end position="165"/>
    </location>
</feature>